<name>A0ABD3Q558_9STRA</name>
<comment type="caution">
    <text evidence="3">The sequence shown here is derived from an EMBL/GenBank/DDBJ whole genome shotgun (WGS) entry which is preliminary data.</text>
</comment>
<dbReference type="Proteomes" id="UP001516023">
    <property type="component" value="Unassembled WGS sequence"/>
</dbReference>
<keyword evidence="4" id="KW-1185">Reference proteome</keyword>
<keyword evidence="2" id="KW-0732">Signal</keyword>
<dbReference type="EMBL" id="JABMIG020000091">
    <property type="protein sequence ID" value="KAL3793395.1"/>
    <property type="molecule type" value="Genomic_DNA"/>
</dbReference>
<evidence type="ECO:0000313" key="4">
    <source>
        <dbReference type="Proteomes" id="UP001516023"/>
    </source>
</evidence>
<evidence type="ECO:0000313" key="3">
    <source>
        <dbReference type="EMBL" id="KAL3793395.1"/>
    </source>
</evidence>
<sequence length="572" mass="59438">MTMMGITFTAFPLLLAALFARAAAFAPCPAIPRTRLVFSASPAAVVAAASSPDVVVISPPGGIGEIASLEAARLGKSVKWFVVSSSSSPSSSSTTTTVSLTSDSLSAIETAGGSLEFAGVDAARLLASDGDDEADAASAVAQWCRGTKAVVCTYDGAVEEERRVNKERGGEEPSNPGGVEKLIRRGIRVAAREAVGVADAGAAKVVALYSGEEMGGKNEANQEEKKGFLDLFRGNENAVPDTLVDAMKGAVNVVRYGELFGAPESSPESSPFVGGPRVDPIIRDMYTMRSIRIDPTISVSGNILSGGSKSNRLAVGSAITRLSLTKVDKPDNRNGIDVALSSYPGTMPPTEEEWNAEFDRVVQMISSPTGGATLFTAEFSSVPSTKRLAEWIATKWAPVILRSYDIAGIRVGARPVYAVQTTDDTVELVWQELVNFNPVTSGRMVIRVSENGMTASRGPGDAAAGFGAVSVKPLPGEDILVRRLADAAAQAVEKGLAVKSATSKAKEEMAAKAPAAVIEPPPTPVVTATPIMEPQAQAAASDSGPRSAGVRRSSERARGKSKSASSTEGSFE</sequence>
<feature type="region of interest" description="Disordered" evidence="1">
    <location>
        <begin position="511"/>
        <end position="572"/>
    </location>
</feature>
<evidence type="ECO:0000256" key="1">
    <source>
        <dbReference type="SAM" id="MobiDB-lite"/>
    </source>
</evidence>
<reference evidence="3 4" key="1">
    <citation type="journal article" date="2020" name="G3 (Bethesda)">
        <title>Improved Reference Genome for Cyclotella cryptica CCMP332, a Model for Cell Wall Morphogenesis, Salinity Adaptation, and Lipid Production in Diatoms (Bacillariophyta).</title>
        <authorList>
            <person name="Roberts W.R."/>
            <person name="Downey K.M."/>
            <person name="Ruck E.C."/>
            <person name="Traller J.C."/>
            <person name="Alverson A.J."/>
        </authorList>
    </citation>
    <scope>NUCLEOTIDE SEQUENCE [LARGE SCALE GENOMIC DNA]</scope>
    <source>
        <strain evidence="3 4">CCMP332</strain>
    </source>
</reference>
<gene>
    <name evidence="3" type="ORF">HJC23_001843</name>
</gene>
<organism evidence="3 4">
    <name type="scientific">Cyclotella cryptica</name>
    <dbReference type="NCBI Taxonomy" id="29204"/>
    <lineage>
        <taxon>Eukaryota</taxon>
        <taxon>Sar</taxon>
        <taxon>Stramenopiles</taxon>
        <taxon>Ochrophyta</taxon>
        <taxon>Bacillariophyta</taxon>
        <taxon>Coscinodiscophyceae</taxon>
        <taxon>Thalassiosirophycidae</taxon>
        <taxon>Stephanodiscales</taxon>
        <taxon>Stephanodiscaceae</taxon>
        <taxon>Cyclotella</taxon>
    </lineage>
</organism>
<dbReference type="AlphaFoldDB" id="A0ABD3Q558"/>
<protein>
    <submittedName>
        <fullName evidence="3">Uncharacterized protein</fullName>
    </submittedName>
</protein>
<feature type="compositionally biased region" description="Polar residues" evidence="1">
    <location>
        <begin position="562"/>
        <end position="572"/>
    </location>
</feature>
<feature type="signal peptide" evidence="2">
    <location>
        <begin position="1"/>
        <end position="24"/>
    </location>
</feature>
<evidence type="ECO:0000256" key="2">
    <source>
        <dbReference type="SAM" id="SignalP"/>
    </source>
</evidence>
<feature type="chain" id="PRO_5044772966" evidence="2">
    <location>
        <begin position="25"/>
        <end position="572"/>
    </location>
</feature>
<accession>A0ABD3Q558</accession>
<proteinExistence type="predicted"/>